<evidence type="ECO:0000256" key="4">
    <source>
        <dbReference type="PROSITE-ProRule" id="PRU00433"/>
    </source>
</evidence>
<dbReference type="GO" id="GO:0046872">
    <property type="term" value="F:metal ion binding"/>
    <property type="evidence" value="ECO:0007669"/>
    <property type="project" value="UniProtKB-KW"/>
</dbReference>
<keyword evidence="8" id="KW-1185">Reference proteome</keyword>
<keyword evidence="5" id="KW-0732">Signal</keyword>
<accession>A0A5C6F5T3</accession>
<dbReference type="Gene3D" id="1.10.760.10">
    <property type="entry name" value="Cytochrome c-like domain"/>
    <property type="match status" value="1"/>
</dbReference>
<organism evidence="7 8">
    <name type="scientific">Rubripirellula tenax</name>
    <dbReference type="NCBI Taxonomy" id="2528015"/>
    <lineage>
        <taxon>Bacteria</taxon>
        <taxon>Pseudomonadati</taxon>
        <taxon>Planctomycetota</taxon>
        <taxon>Planctomycetia</taxon>
        <taxon>Pirellulales</taxon>
        <taxon>Pirellulaceae</taxon>
        <taxon>Rubripirellula</taxon>
    </lineage>
</organism>
<dbReference type="PANTHER" id="PTHR33546:SF1">
    <property type="entry name" value="LARGE, MULTIFUNCTIONAL SECRETED PROTEIN"/>
    <property type="match status" value="1"/>
</dbReference>
<dbReference type="GO" id="GO:0009055">
    <property type="term" value="F:electron transfer activity"/>
    <property type="evidence" value="ECO:0007669"/>
    <property type="project" value="InterPro"/>
</dbReference>
<comment type="caution">
    <text evidence="7">The sequence shown here is derived from an EMBL/GenBank/DDBJ whole genome shotgun (WGS) entry which is preliminary data.</text>
</comment>
<dbReference type="InterPro" id="IPR029010">
    <property type="entry name" value="ThuA-like"/>
</dbReference>
<dbReference type="AlphaFoldDB" id="A0A5C6F5T3"/>
<protein>
    <submittedName>
        <fullName evidence="7">Trehalose utilization</fullName>
    </submittedName>
</protein>
<dbReference type="InterPro" id="IPR011041">
    <property type="entry name" value="Quinoprot_gluc/sorb_DH_b-prop"/>
</dbReference>
<sequence length="1148" mass="125618" precursor="true">MRFFLSLFLLATASVAACTAIAGGLGVTPADQFSLPEGFQIELVYEVPGEQQGSWVSLTVDPQGRLVACDQYGGLYRIDVSGETPQVEKLAIEFEGAQGLLCAFGSLYANVNSRDFPSGVWRLTDTDGDDQYDKKEHIIPLNGGTEHGPHAMILSPDGQRIIMCAGNNTTLPENITRSRVPRNWDEDHLLGRMPDARGHNADRLAPGGFIVSFNEDATDTELIATGFRNEYDIALNRQGELFAYDADMEWDVGTPWYRPTRVNHVISGAEFGWRNGTGKWPAYYPDSFGAAVEIGPGSPTGICFGYGAKFPAKYQNSLFICDWSYGNIHAVELTPDGSSYTGSYETFTTAAPLPVTDILIHPTDGAMYFTIGGRQTQSGLYRVSYTGTPDAAAAPVVDQEAAKLRDIRHQLEAMHVGETSADSVPMVLEHLSHTDRAIRFAARIALEHQPVERWRDRIATMTEPDGKILAVIALARSGKADDKANALTALNSIDWESLAPSQKIDLLRAYGLVGMRLGKIKDDDANQILAKIENRFPTGVNELDRELAQMLIYLNAGDATAKIVAEMKASPSQENQIYYAMALRGVKKGWTGKLHRDYFTWFSDIQSARGGMSFGGFIDNIKKEALERLPEKAQKRLASVINPPQKAGDEPEAAARPFVKQWTVDDLLASSTDDSHVPNFERGKEIFASAQCYKCHRMGSQGGILGPDLTAAGGRFNVHDLLVSMIEPSKVISDQYGATQFLTDDGRVIIGRVVNMREDSLAVMTNMLDPSSQTQVKRDTIEETRPAETSMMPAGLLDTFQPDEIADLIAYLRAGGRSSHAVYQTLTSTESMDDRWLTFPGGDGPGAGKHIVLVSGDHEYRSEEAMPQLAKILSQNLGFRCTVLFAIDPATGEINPDDVTNIPGLESLASADLAILGLRFRNLADDQMQMILDYVEAGRPLIGVRTSTHPFDIPADRQYAKYSWNNKEGEFAGGFGRRVFGETWVAHHGNHGHESTRGIIADADHPIVRGIKPGEIWGPTDVYAVTLPLSGDGHAVVQGQILTGMNSDDAPVTDERNSPMMPIAWTRTYNGGRVFTTTMGSADDLPSEGVRRMLINASFWCMGMENQIKPDLNVSIVGDYQPTPFGFGKFIPGKRPSDYAIGELTEAQ</sequence>
<keyword evidence="3 4" id="KW-0408">Iron</keyword>
<gene>
    <name evidence="7" type="ORF">Poly51_29840</name>
</gene>
<reference evidence="7 8" key="1">
    <citation type="submission" date="2019-02" db="EMBL/GenBank/DDBJ databases">
        <title>Deep-cultivation of Planctomycetes and their phenomic and genomic characterization uncovers novel biology.</title>
        <authorList>
            <person name="Wiegand S."/>
            <person name="Jogler M."/>
            <person name="Boedeker C."/>
            <person name="Pinto D."/>
            <person name="Vollmers J."/>
            <person name="Rivas-Marin E."/>
            <person name="Kohn T."/>
            <person name="Peeters S.H."/>
            <person name="Heuer A."/>
            <person name="Rast P."/>
            <person name="Oberbeckmann S."/>
            <person name="Bunk B."/>
            <person name="Jeske O."/>
            <person name="Meyerdierks A."/>
            <person name="Storesund J.E."/>
            <person name="Kallscheuer N."/>
            <person name="Luecker S."/>
            <person name="Lage O.M."/>
            <person name="Pohl T."/>
            <person name="Merkel B.J."/>
            <person name="Hornburger P."/>
            <person name="Mueller R.-W."/>
            <person name="Bruemmer F."/>
            <person name="Labrenz M."/>
            <person name="Spormann A.M."/>
            <person name="Op Den Camp H."/>
            <person name="Overmann J."/>
            <person name="Amann R."/>
            <person name="Jetten M.S.M."/>
            <person name="Mascher T."/>
            <person name="Medema M.H."/>
            <person name="Devos D.P."/>
            <person name="Kaster A.-K."/>
            <person name="Ovreas L."/>
            <person name="Rohde M."/>
            <person name="Galperin M.Y."/>
            <person name="Jogler C."/>
        </authorList>
    </citation>
    <scope>NUCLEOTIDE SEQUENCE [LARGE SCALE GENOMIC DNA]</scope>
    <source>
        <strain evidence="7 8">Poly51</strain>
    </source>
</reference>
<feature type="chain" id="PRO_5022936496" evidence="5">
    <location>
        <begin position="23"/>
        <end position="1148"/>
    </location>
</feature>
<dbReference type="GO" id="GO:0020037">
    <property type="term" value="F:heme binding"/>
    <property type="evidence" value="ECO:0007669"/>
    <property type="project" value="InterPro"/>
</dbReference>
<dbReference type="InterPro" id="IPR011042">
    <property type="entry name" value="6-blade_b-propeller_TolB-like"/>
</dbReference>
<evidence type="ECO:0000256" key="3">
    <source>
        <dbReference type="ARBA" id="ARBA00023004"/>
    </source>
</evidence>
<dbReference type="InterPro" id="IPR009056">
    <property type="entry name" value="Cyt_c-like_dom"/>
</dbReference>
<keyword evidence="1 4" id="KW-0349">Heme</keyword>
<dbReference type="SUPFAM" id="SSF50952">
    <property type="entry name" value="Soluble quinoprotein glucose dehydrogenase"/>
    <property type="match status" value="1"/>
</dbReference>
<dbReference type="Gene3D" id="3.40.50.880">
    <property type="match status" value="1"/>
</dbReference>
<proteinExistence type="predicted"/>
<evidence type="ECO:0000256" key="1">
    <source>
        <dbReference type="ARBA" id="ARBA00022617"/>
    </source>
</evidence>
<dbReference type="Proteomes" id="UP000318288">
    <property type="component" value="Unassembled WGS sequence"/>
</dbReference>
<dbReference type="OrthoDB" id="223239at2"/>
<dbReference type="PROSITE" id="PS51257">
    <property type="entry name" value="PROKAR_LIPOPROTEIN"/>
    <property type="match status" value="1"/>
</dbReference>
<dbReference type="NCBIfam" id="TIGR02603">
    <property type="entry name" value="CxxCH_TIGR02603"/>
    <property type="match status" value="1"/>
</dbReference>
<dbReference type="Gene3D" id="2.120.10.30">
    <property type="entry name" value="TolB, C-terminal domain"/>
    <property type="match status" value="1"/>
</dbReference>
<dbReference type="RefSeq" id="WP_146458436.1">
    <property type="nucleotide sequence ID" value="NZ_SJPW01000003.1"/>
</dbReference>
<feature type="signal peptide" evidence="5">
    <location>
        <begin position="1"/>
        <end position="22"/>
    </location>
</feature>
<dbReference type="EMBL" id="SJPW01000003">
    <property type="protein sequence ID" value="TWU57063.1"/>
    <property type="molecule type" value="Genomic_DNA"/>
</dbReference>
<dbReference type="Pfam" id="PF06283">
    <property type="entry name" value="ThuA"/>
    <property type="match status" value="1"/>
</dbReference>
<evidence type="ECO:0000256" key="5">
    <source>
        <dbReference type="SAM" id="SignalP"/>
    </source>
</evidence>
<keyword evidence="2 4" id="KW-0479">Metal-binding</keyword>
<evidence type="ECO:0000313" key="8">
    <source>
        <dbReference type="Proteomes" id="UP000318288"/>
    </source>
</evidence>
<dbReference type="PANTHER" id="PTHR33546">
    <property type="entry name" value="LARGE, MULTIFUNCTIONAL SECRETED PROTEIN-RELATED"/>
    <property type="match status" value="1"/>
</dbReference>
<dbReference type="InterPro" id="IPR036909">
    <property type="entry name" value="Cyt_c-like_dom_sf"/>
</dbReference>
<dbReference type="SUPFAM" id="SSF52317">
    <property type="entry name" value="Class I glutamine amidotransferase-like"/>
    <property type="match status" value="1"/>
</dbReference>
<dbReference type="PROSITE" id="PS51007">
    <property type="entry name" value="CYTC"/>
    <property type="match status" value="1"/>
</dbReference>
<evidence type="ECO:0000256" key="2">
    <source>
        <dbReference type="ARBA" id="ARBA00022723"/>
    </source>
</evidence>
<dbReference type="InterPro" id="IPR013427">
    <property type="entry name" value="Haem-bd_dom_put"/>
</dbReference>
<evidence type="ECO:0000313" key="7">
    <source>
        <dbReference type="EMBL" id="TWU57063.1"/>
    </source>
</evidence>
<dbReference type="InterPro" id="IPR029062">
    <property type="entry name" value="Class_I_gatase-like"/>
</dbReference>
<dbReference type="SUPFAM" id="SSF46626">
    <property type="entry name" value="Cytochrome c"/>
    <property type="match status" value="1"/>
</dbReference>
<evidence type="ECO:0000259" key="6">
    <source>
        <dbReference type="PROSITE" id="PS51007"/>
    </source>
</evidence>
<name>A0A5C6F5T3_9BACT</name>
<feature type="domain" description="Cytochrome c" evidence="6">
    <location>
        <begin position="678"/>
        <end position="816"/>
    </location>
</feature>